<evidence type="ECO:0000313" key="1">
    <source>
        <dbReference type="EMBL" id="MTE13585.1"/>
    </source>
</evidence>
<keyword evidence="2" id="KW-1185">Reference proteome</keyword>
<organism evidence="1 2">
    <name type="scientific">Nocardia aurantiaca</name>
    <dbReference type="NCBI Taxonomy" id="2675850"/>
    <lineage>
        <taxon>Bacteria</taxon>
        <taxon>Bacillati</taxon>
        <taxon>Actinomycetota</taxon>
        <taxon>Actinomycetes</taxon>
        <taxon>Mycobacteriales</taxon>
        <taxon>Nocardiaceae</taxon>
        <taxon>Nocardia</taxon>
    </lineage>
</organism>
<evidence type="ECO:0000313" key="2">
    <source>
        <dbReference type="Proteomes" id="UP000432464"/>
    </source>
</evidence>
<comment type="caution">
    <text evidence="1">The sequence shown here is derived from an EMBL/GenBank/DDBJ whole genome shotgun (WGS) entry which is preliminary data.</text>
</comment>
<name>A0A6I3KYT3_9NOCA</name>
<dbReference type="Proteomes" id="UP000432464">
    <property type="component" value="Unassembled WGS sequence"/>
</dbReference>
<sequence length="188" mass="20628">MGASREIIRNVLVKSLVPLGLGVLVTFVPMPAHADADYGTGCVLFSDNTSATVASLRFRCSPGQLDALYRAAPRGDVPVGVKNGWVASPREMQSWVPLVWSGKDFYTGPEGGYLMNRLTTAGLEAWPANVYAGPSVVDGKPTWVLDYTPSPTPRLYDEIREVTPGVWFGYSWWREDDELIQEASFILS</sequence>
<proteinExistence type="predicted"/>
<dbReference type="AlphaFoldDB" id="A0A6I3KYT3"/>
<gene>
    <name evidence="1" type="ORF">GLP40_12480</name>
</gene>
<dbReference type="EMBL" id="WMBB01000005">
    <property type="protein sequence ID" value="MTE13585.1"/>
    <property type="molecule type" value="Genomic_DNA"/>
</dbReference>
<accession>A0A6I3KYT3</accession>
<reference evidence="1 2" key="1">
    <citation type="submission" date="2019-11" db="EMBL/GenBank/DDBJ databases">
        <title>Nocardia sp. nov. CT2-14 isolated from soil.</title>
        <authorList>
            <person name="Kanchanasin P."/>
            <person name="Tanasupawat S."/>
            <person name="Yuki M."/>
            <person name="Kudo T."/>
        </authorList>
    </citation>
    <scope>NUCLEOTIDE SEQUENCE [LARGE SCALE GENOMIC DNA]</scope>
    <source>
        <strain evidence="1 2">CT2-14</strain>
    </source>
</reference>
<protein>
    <submittedName>
        <fullName evidence="1">Uncharacterized protein</fullName>
    </submittedName>
</protein>